<protein>
    <submittedName>
        <fullName evidence="4">TetR/AcrR family transcriptional regulator</fullName>
    </submittedName>
</protein>
<sequence>MPKETAQRTRLSRADWIEAATRFGVERGFDNLAVEPLAARLGTTKGSFYWHFANRADLLDAVMETWEETATRAVIAEIADQDPDRALVSLIDIVLGSSDNDALEWKLVNSSDHPQIAPAVTRVHALRISYLTELFKRRGLSATRADARARVLYAAYLGNLALLSDPRTSPVRNRAALRREFIAIAEAP</sequence>
<dbReference type="PROSITE" id="PS50977">
    <property type="entry name" value="HTH_TETR_2"/>
    <property type="match status" value="1"/>
</dbReference>
<gene>
    <name evidence="4" type="ORF">NCCP602_29490</name>
</gene>
<organism evidence="4 5">
    <name type="scientific">Brevibacterium metallidurans</name>
    <dbReference type="NCBI Taxonomy" id="1482676"/>
    <lineage>
        <taxon>Bacteria</taxon>
        <taxon>Bacillati</taxon>
        <taxon>Actinomycetota</taxon>
        <taxon>Actinomycetes</taxon>
        <taxon>Micrococcales</taxon>
        <taxon>Brevibacteriaceae</taxon>
        <taxon>Brevibacterium</taxon>
    </lineage>
</organism>
<evidence type="ECO:0000313" key="4">
    <source>
        <dbReference type="EMBL" id="GAA0036988.1"/>
    </source>
</evidence>
<accession>A0ABN0SRL4</accession>
<evidence type="ECO:0000259" key="3">
    <source>
        <dbReference type="PROSITE" id="PS50977"/>
    </source>
</evidence>
<comment type="caution">
    <text evidence="4">The sequence shown here is derived from an EMBL/GenBank/DDBJ whole genome shotgun (WGS) entry which is preliminary data.</text>
</comment>
<evidence type="ECO:0000256" key="2">
    <source>
        <dbReference type="PROSITE-ProRule" id="PRU00335"/>
    </source>
</evidence>
<dbReference type="Gene3D" id="1.10.357.10">
    <property type="entry name" value="Tetracycline Repressor, domain 2"/>
    <property type="match status" value="1"/>
</dbReference>
<keyword evidence="1 2" id="KW-0238">DNA-binding</keyword>
<name>A0ABN0SRL4_9MICO</name>
<dbReference type="PANTHER" id="PTHR30055:SF237">
    <property type="entry name" value="TRANSCRIPTIONAL REPRESSOR MCE3R"/>
    <property type="match status" value="1"/>
</dbReference>
<dbReference type="SUPFAM" id="SSF46689">
    <property type="entry name" value="Homeodomain-like"/>
    <property type="match status" value="1"/>
</dbReference>
<dbReference type="InterPro" id="IPR050109">
    <property type="entry name" value="HTH-type_TetR-like_transc_reg"/>
</dbReference>
<proteinExistence type="predicted"/>
<dbReference type="Pfam" id="PF00440">
    <property type="entry name" value="TetR_N"/>
    <property type="match status" value="1"/>
</dbReference>
<evidence type="ECO:0000313" key="5">
    <source>
        <dbReference type="Proteomes" id="UP001498238"/>
    </source>
</evidence>
<dbReference type="PANTHER" id="PTHR30055">
    <property type="entry name" value="HTH-TYPE TRANSCRIPTIONAL REGULATOR RUTR"/>
    <property type="match status" value="1"/>
</dbReference>
<keyword evidence="5" id="KW-1185">Reference proteome</keyword>
<dbReference type="InterPro" id="IPR009057">
    <property type="entry name" value="Homeodomain-like_sf"/>
</dbReference>
<dbReference type="PRINTS" id="PR00455">
    <property type="entry name" value="HTHTETR"/>
</dbReference>
<reference evidence="4 5" key="1">
    <citation type="submission" date="2024-01" db="EMBL/GenBank/DDBJ databases">
        <title>Characterization of antibiotic resistant novel bacterial strains and their environmental applications.</title>
        <authorList>
            <person name="Manzoor S."/>
            <person name="Abbas S."/>
            <person name="Arshad M."/>
            <person name="Ahmed I."/>
        </authorList>
    </citation>
    <scope>NUCLEOTIDE SEQUENCE [LARGE SCALE GENOMIC DNA]</scope>
    <source>
        <strain evidence="4 5">NCCP-602</strain>
    </source>
</reference>
<dbReference type="RefSeq" id="WP_339393645.1">
    <property type="nucleotide sequence ID" value="NZ_BAAAAF010000014.1"/>
</dbReference>
<feature type="domain" description="HTH tetR-type" evidence="3">
    <location>
        <begin position="10"/>
        <end position="70"/>
    </location>
</feature>
<dbReference type="EMBL" id="BAAAAF010000014">
    <property type="protein sequence ID" value="GAA0036988.1"/>
    <property type="molecule type" value="Genomic_DNA"/>
</dbReference>
<dbReference type="InterPro" id="IPR001647">
    <property type="entry name" value="HTH_TetR"/>
</dbReference>
<feature type="DNA-binding region" description="H-T-H motif" evidence="2">
    <location>
        <begin position="33"/>
        <end position="52"/>
    </location>
</feature>
<dbReference type="Proteomes" id="UP001498238">
    <property type="component" value="Unassembled WGS sequence"/>
</dbReference>
<evidence type="ECO:0000256" key="1">
    <source>
        <dbReference type="ARBA" id="ARBA00023125"/>
    </source>
</evidence>